<sequence length="86" mass="9603">MFRSDTAVCKGDAGGGLVFAEAERDGSQRHYLRGIVSIAPASETACNTATYTAFTHIRKHEDFLRKFVVEMRNKWKLSQIVAIRLG</sequence>
<dbReference type="InterPro" id="IPR043504">
    <property type="entry name" value="Peptidase_S1_PA_chymotrypsin"/>
</dbReference>
<dbReference type="Gene3D" id="2.40.10.10">
    <property type="entry name" value="Trypsin-like serine proteases"/>
    <property type="match status" value="1"/>
</dbReference>
<keyword evidence="1" id="KW-0378">Hydrolase</keyword>
<dbReference type="EMBL" id="JTDY01002010">
    <property type="protein sequence ID" value="KOB72339.1"/>
    <property type="molecule type" value="Genomic_DNA"/>
</dbReference>
<evidence type="ECO:0000313" key="2">
    <source>
        <dbReference type="Proteomes" id="UP000037510"/>
    </source>
</evidence>
<reference evidence="1 2" key="1">
    <citation type="journal article" date="2015" name="Genome Biol. Evol.">
        <title>The genome of winter moth (Operophtera brumata) provides a genomic perspective on sexual dimorphism and phenology.</title>
        <authorList>
            <person name="Derks M.F."/>
            <person name="Smit S."/>
            <person name="Salis L."/>
            <person name="Schijlen E."/>
            <person name="Bossers A."/>
            <person name="Mateman C."/>
            <person name="Pijl A.S."/>
            <person name="de Ridder D."/>
            <person name="Groenen M.A."/>
            <person name="Visser M.E."/>
            <person name="Megens H.J."/>
        </authorList>
    </citation>
    <scope>NUCLEOTIDE SEQUENCE [LARGE SCALE GENOMIC DNA]</scope>
    <source>
        <strain evidence="1">WM2013NL</strain>
        <tissue evidence="1">Head and thorax</tissue>
    </source>
</reference>
<proteinExistence type="predicted"/>
<keyword evidence="2" id="KW-1185">Reference proteome</keyword>
<dbReference type="GO" id="GO:0006508">
    <property type="term" value="P:proteolysis"/>
    <property type="evidence" value="ECO:0007669"/>
    <property type="project" value="UniProtKB-KW"/>
</dbReference>
<organism evidence="1 2">
    <name type="scientific">Operophtera brumata</name>
    <name type="common">Winter moth</name>
    <name type="synonym">Phalaena brumata</name>
    <dbReference type="NCBI Taxonomy" id="104452"/>
    <lineage>
        <taxon>Eukaryota</taxon>
        <taxon>Metazoa</taxon>
        <taxon>Ecdysozoa</taxon>
        <taxon>Arthropoda</taxon>
        <taxon>Hexapoda</taxon>
        <taxon>Insecta</taxon>
        <taxon>Pterygota</taxon>
        <taxon>Neoptera</taxon>
        <taxon>Endopterygota</taxon>
        <taxon>Lepidoptera</taxon>
        <taxon>Glossata</taxon>
        <taxon>Ditrysia</taxon>
        <taxon>Geometroidea</taxon>
        <taxon>Geometridae</taxon>
        <taxon>Larentiinae</taxon>
        <taxon>Operophtera</taxon>
    </lineage>
</organism>
<dbReference type="SUPFAM" id="SSF50494">
    <property type="entry name" value="Trypsin-like serine proteases"/>
    <property type="match status" value="1"/>
</dbReference>
<comment type="caution">
    <text evidence="1">The sequence shown here is derived from an EMBL/GenBank/DDBJ whole genome shotgun (WGS) entry which is preliminary data.</text>
</comment>
<accession>A0A0L7LAA9</accession>
<gene>
    <name evidence="1" type="ORF">OBRU01_12381</name>
</gene>
<name>A0A0L7LAA9_OPEBR</name>
<keyword evidence="1" id="KW-0645">Protease</keyword>
<protein>
    <submittedName>
        <fullName evidence="1">Serine protease 1</fullName>
    </submittedName>
</protein>
<dbReference type="AlphaFoldDB" id="A0A0L7LAA9"/>
<evidence type="ECO:0000313" key="1">
    <source>
        <dbReference type="EMBL" id="KOB72339.1"/>
    </source>
</evidence>
<dbReference type="Proteomes" id="UP000037510">
    <property type="component" value="Unassembled WGS sequence"/>
</dbReference>
<dbReference type="InterPro" id="IPR009003">
    <property type="entry name" value="Peptidase_S1_PA"/>
</dbReference>
<dbReference type="GO" id="GO:0008233">
    <property type="term" value="F:peptidase activity"/>
    <property type="evidence" value="ECO:0007669"/>
    <property type="project" value="UniProtKB-KW"/>
</dbReference>